<feature type="signal peptide" evidence="1">
    <location>
        <begin position="1"/>
        <end position="22"/>
    </location>
</feature>
<keyword evidence="3" id="KW-1185">Reference proteome</keyword>
<accession>A0ABW6IF66</accession>
<proteinExistence type="predicted"/>
<evidence type="ECO:0000313" key="3">
    <source>
        <dbReference type="Proteomes" id="UP001600165"/>
    </source>
</evidence>
<evidence type="ECO:0000256" key="1">
    <source>
        <dbReference type="SAM" id="SignalP"/>
    </source>
</evidence>
<reference evidence="2 3" key="1">
    <citation type="submission" date="2024-10" db="EMBL/GenBank/DDBJ databases">
        <authorList>
            <person name="Ratan Roy A."/>
            <person name="Morales Sandoval P.H."/>
            <person name="De Los Santos Villalobos S."/>
            <person name="Chakraborty S."/>
            <person name="Mukherjee J."/>
        </authorList>
    </citation>
    <scope>NUCLEOTIDE SEQUENCE [LARGE SCALE GENOMIC DNA]</scope>
    <source>
        <strain evidence="2 3">S1</strain>
    </source>
</reference>
<feature type="chain" id="PRO_5046048239" evidence="1">
    <location>
        <begin position="23"/>
        <end position="218"/>
    </location>
</feature>
<protein>
    <submittedName>
        <fullName evidence="2">PEP-CTERM sorting domain-containing protein</fullName>
    </submittedName>
</protein>
<evidence type="ECO:0000313" key="2">
    <source>
        <dbReference type="EMBL" id="MFE4106320.1"/>
    </source>
</evidence>
<keyword evidence="1" id="KW-0732">Signal</keyword>
<dbReference type="Proteomes" id="UP001600165">
    <property type="component" value="Unassembled WGS sequence"/>
</dbReference>
<dbReference type="RefSeq" id="WP_377963962.1">
    <property type="nucleotide sequence ID" value="NZ_JBHZOL010000061.1"/>
</dbReference>
<gene>
    <name evidence="2" type="ORF">ACFVKH_08535</name>
</gene>
<sequence>MSPSKIAVLVTGAVLASGLNVAMVEAAIITFDDLVEDETSFGFDGDGDGIDDVIFSTTDVLGFRTVGPGLNQNFVEEPGLEGTSLLNPDLRVEFLNGAVDSIRFGFALNSLTEGPATFASFSLFNAADSLLASTQVSGLFTDTALGSSNFPEGEMAVSFSGTAAYGEFNFSSDFGRFIIDNFAGTFGSTEPIASVPEPLGLSGFLIFAGLAIGLKRFG</sequence>
<dbReference type="EMBL" id="JBHZOL010000061">
    <property type="protein sequence ID" value="MFE4106320.1"/>
    <property type="molecule type" value="Genomic_DNA"/>
</dbReference>
<name>A0ABW6IF66_9CYAN</name>
<comment type="caution">
    <text evidence="2">The sequence shown here is derived from an EMBL/GenBank/DDBJ whole genome shotgun (WGS) entry which is preliminary data.</text>
</comment>
<organism evidence="2 3">
    <name type="scientific">Almyronema epifaneia S1</name>
    <dbReference type="NCBI Taxonomy" id="2991925"/>
    <lineage>
        <taxon>Bacteria</taxon>
        <taxon>Bacillati</taxon>
        <taxon>Cyanobacteriota</taxon>
        <taxon>Cyanophyceae</taxon>
        <taxon>Nodosilineales</taxon>
        <taxon>Nodosilineaceae</taxon>
        <taxon>Almyronema</taxon>
        <taxon>Almyronema epifaneia</taxon>
    </lineage>
</organism>